<reference evidence="7 8" key="1">
    <citation type="submission" date="2016-10" db="EMBL/GenBank/DDBJ databases">
        <authorList>
            <person name="de Groot N.N."/>
        </authorList>
    </citation>
    <scope>NUCLEOTIDE SEQUENCE [LARGE SCALE GENOMIC DNA]</scope>
    <source>
        <strain evidence="7 8">DSM 2784</strain>
    </source>
</reference>
<evidence type="ECO:0000256" key="4">
    <source>
        <dbReference type="ARBA" id="ARBA00023136"/>
    </source>
</evidence>
<dbReference type="RefSeq" id="WP_092592038.1">
    <property type="nucleotide sequence ID" value="NZ_FMWL01000015.1"/>
</dbReference>
<dbReference type="Proteomes" id="UP000199208">
    <property type="component" value="Unassembled WGS sequence"/>
</dbReference>
<feature type="transmembrane region" description="Helical" evidence="5">
    <location>
        <begin position="20"/>
        <end position="38"/>
    </location>
</feature>
<sequence length="371" mass="42340">MKLWYSFSKELILSSKSWYFYIEIGMAVVLLLILVFVIPEDFDSKGKEYLYLDLPQVVKERYMKSLREEDLDETVEQVEVKAGKNVFSAALYETSESKIYLLDSLEALNTFSSTERVPTVHVRVNEDGRILHTYYLQGFETQKLKNLLLVYHNRFAGHDVIKDYSDKLQVRSLYQDTAPLSDKENLIPVFLTFNGSLMSLFIIAAYIFLDKNEGIIKAYAITACSVWHYLFSKIGVIILTSIVTTLIITVPVMGAQPNYPAMILFIITSGFFAASLGLFLTSYYKDIVEAFGAMYIIIVIMIMPNISYFTPSWDPDWVKIIPSYVMLQSFKEIISVNGNMAYVLVASLGFAVLGVDIFILANYRFKKTLSL</sequence>
<keyword evidence="4 5" id="KW-0472">Membrane</keyword>
<feature type="transmembrane region" description="Helical" evidence="5">
    <location>
        <begin position="230"/>
        <end position="253"/>
    </location>
</feature>
<dbReference type="InterPro" id="IPR013525">
    <property type="entry name" value="ABC2_TM"/>
</dbReference>
<evidence type="ECO:0000313" key="8">
    <source>
        <dbReference type="Proteomes" id="UP000199208"/>
    </source>
</evidence>
<evidence type="ECO:0000259" key="6">
    <source>
        <dbReference type="Pfam" id="PF12698"/>
    </source>
</evidence>
<organism evidence="7 8">
    <name type="scientific">Acidaminobacter hydrogenoformans DSM 2784</name>
    <dbReference type="NCBI Taxonomy" id="1120920"/>
    <lineage>
        <taxon>Bacteria</taxon>
        <taxon>Bacillati</taxon>
        <taxon>Bacillota</taxon>
        <taxon>Clostridia</taxon>
        <taxon>Peptostreptococcales</taxon>
        <taxon>Acidaminobacteraceae</taxon>
        <taxon>Acidaminobacter</taxon>
    </lineage>
</organism>
<protein>
    <submittedName>
        <fullName evidence="7">ABC-2 family transporter protein</fullName>
    </submittedName>
</protein>
<feature type="transmembrane region" description="Helical" evidence="5">
    <location>
        <begin position="259"/>
        <end position="280"/>
    </location>
</feature>
<dbReference type="OrthoDB" id="1710957at2"/>
<name>A0A1G5S449_9FIRM</name>
<evidence type="ECO:0000256" key="1">
    <source>
        <dbReference type="ARBA" id="ARBA00004141"/>
    </source>
</evidence>
<accession>A0A1G5S449</accession>
<dbReference type="STRING" id="1120920.SAMN03080599_02519"/>
<gene>
    <name evidence="7" type="ORF">SAMN03080599_02519</name>
</gene>
<feature type="transmembrane region" description="Helical" evidence="5">
    <location>
        <begin position="186"/>
        <end position="209"/>
    </location>
</feature>
<keyword evidence="8" id="KW-1185">Reference proteome</keyword>
<evidence type="ECO:0000256" key="5">
    <source>
        <dbReference type="SAM" id="Phobius"/>
    </source>
</evidence>
<evidence type="ECO:0000313" key="7">
    <source>
        <dbReference type="EMBL" id="SCZ80927.1"/>
    </source>
</evidence>
<evidence type="ECO:0000256" key="2">
    <source>
        <dbReference type="ARBA" id="ARBA00022692"/>
    </source>
</evidence>
<feature type="transmembrane region" description="Helical" evidence="5">
    <location>
        <begin position="287"/>
        <end position="309"/>
    </location>
</feature>
<comment type="subcellular location">
    <subcellularLocation>
        <location evidence="1">Membrane</location>
        <topology evidence="1">Multi-pass membrane protein</topology>
    </subcellularLocation>
</comment>
<dbReference type="GO" id="GO:0016020">
    <property type="term" value="C:membrane"/>
    <property type="evidence" value="ECO:0007669"/>
    <property type="project" value="UniProtKB-SubCell"/>
</dbReference>
<keyword evidence="2 5" id="KW-0812">Transmembrane</keyword>
<feature type="transmembrane region" description="Helical" evidence="5">
    <location>
        <begin position="340"/>
        <end position="361"/>
    </location>
</feature>
<evidence type="ECO:0000256" key="3">
    <source>
        <dbReference type="ARBA" id="ARBA00022989"/>
    </source>
</evidence>
<dbReference type="EMBL" id="FMWL01000015">
    <property type="protein sequence ID" value="SCZ80927.1"/>
    <property type="molecule type" value="Genomic_DNA"/>
</dbReference>
<feature type="domain" description="ABC-2 type transporter transmembrane" evidence="6">
    <location>
        <begin position="102"/>
        <end position="358"/>
    </location>
</feature>
<dbReference type="GO" id="GO:0140359">
    <property type="term" value="F:ABC-type transporter activity"/>
    <property type="evidence" value="ECO:0007669"/>
    <property type="project" value="InterPro"/>
</dbReference>
<keyword evidence="3 5" id="KW-1133">Transmembrane helix</keyword>
<proteinExistence type="predicted"/>
<dbReference type="Pfam" id="PF12698">
    <property type="entry name" value="ABC2_membrane_3"/>
    <property type="match status" value="1"/>
</dbReference>
<dbReference type="AlphaFoldDB" id="A0A1G5S449"/>